<comment type="subunit">
    <text evidence="2">Homodimer.</text>
</comment>
<reference evidence="11 12" key="1">
    <citation type="submission" date="2020-07" db="EMBL/GenBank/DDBJ databases">
        <title>Complete genome sequence of Klebsiella pneumoniae phage Miami.</title>
        <authorList>
            <person name="Mora D.A."/>
            <person name="Lessor L."/>
            <person name="Gill J."/>
            <person name="Liu M."/>
        </authorList>
    </citation>
    <scope>NUCLEOTIDE SEQUENCE [LARGE SCALE GENOMIC DNA]</scope>
</reference>
<accession>A0A873WNP3</accession>
<dbReference type="PANTHER" id="PTHR11548">
    <property type="entry name" value="THYMIDYLATE SYNTHASE 1"/>
    <property type="match status" value="1"/>
</dbReference>
<protein>
    <recommendedName>
        <fullName evidence="4">Thymidylate synthase</fullName>
        <ecNumber evidence="3">2.1.1.45</ecNumber>
    </recommendedName>
</protein>
<keyword evidence="5" id="KW-0963">Cytoplasm</keyword>
<evidence type="ECO:0000256" key="2">
    <source>
        <dbReference type="ARBA" id="ARBA00011738"/>
    </source>
</evidence>
<evidence type="ECO:0000313" key="11">
    <source>
        <dbReference type="EMBL" id="QPB09291.1"/>
    </source>
</evidence>
<evidence type="ECO:0000313" key="12">
    <source>
        <dbReference type="Proteomes" id="UP000662782"/>
    </source>
</evidence>
<feature type="active site" evidence="9">
    <location>
        <position position="164"/>
    </location>
</feature>
<dbReference type="InterPro" id="IPR000398">
    <property type="entry name" value="Thymidylate_synthase"/>
</dbReference>
<dbReference type="InterPro" id="IPR020940">
    <property type="entry name" value="Thymidylate_synthase_AS"/>
</dbReference>
<dbReference type="SUPFAM" id="SSF55831">
    <property type="entry name" value="Thymidylate synthase/dCMP hydroxymethylase"/>
    <property type="match status" value="1"/>
</dbReference>
<evidence type="ECO:0000256" key="7">
    <source>
        <dbReference type="ARBA" id="ARBA00022679"/>
    </source>
</evidence>
<evidence type="ECO:0000256" key="9">
    <source>
        <dbReference type="PROSITE-ProRule" id="PRU10016"/>
    </source>
</evidence>
<dbReference type="InterPro" id="IPR036926">
    <property type="entry name" value="Thymidate_synth/dCMP_Mease_sf"/>
</dbReference>
<dbReference type="Gene3D" id="3.30.572.10">
    <property type="entry name" value="Thymidylate synthase/dCMP hydroxymethylase domain"/>
    <property type="match status" value="1"/>
</dbReference>
<evidence type="ECO:0000256" key="3">
    <source>
        <dbReference type="ARBA" id="ARBA00011947"/>
    </source>
</evidence>
<dbReference type="Pfam" id="PF00303">
    <property type="entry name" value="Thymidylat_synt"/>
    <property type="match status" value="1"/>
</dbReference>
<dbReference type="PANTHER" id="PTHR11548:SF9">
    <property type="entry name" value="THYMIDYLATE SYNTHASE"/>
    <property type="match status" value="1"/>
</dbReference>
<dbReference type="InterPro" id="IPR045097">
    <property type="entry name" value="Thymidate_synth/dCMP_Mease"/>
</dbReference>
<organism evidence="11 12">
    <name type="scientific">Klebsiella phage Miami</name>
    <dbReference type="NCBI Taxonomy" id="2767581"/>
    <lineage>
        <taxon>Viruses</taxon>
        <taxon>Duplodnaviria</taxon>
        <taxon>Heunggongvirae</taxon>
        <taxon>Uroviricota</taxon>
        <taxon>Caudoviricetes</taxon>
        <taxon>Chimalliviridae</taxon>
        <taxon>Miamivirus</taxon>
        <taxon>Miamivirus miami</taxon>
    </lineage>
</organism>
<keyword evidence="12" id="KW-1185">Reference proteome</keyword>
<dbReference type="NCBIfam" id="TIGR03284">
    <property type="entry name" value="thym_sym"/>
    <property type="match status" value="1"/>
</dbReference>
<evidence type="ECO:0000256" key="1">
    <source>
        <dbReference type="ARBA" id="ARBA00009972"/>
    </source>
</evidence>
<sequence>MKTAEQQYLDLGFRIVEEGVWVENKRTGVRCLTVANETLHYDVENGLTPVLSTRPVPYKGGLGESIAYLQGKGNAAEFRELGSNTWNSNANENEAWLNNPNRKGEDDMGRVYGVQGRDWTNQFGAKLDQLKKIIDNLNRGIDDRGEILTFWNPGEFEYGCLRPCMHTHQFTLLGNKLHLTSVQRSFDWALGGPANMLQCYFFLQLMAQVTGHTAGQVTHHVVNAHIYENQLELAKEQLKRTPHRTDTQFWVNPNIRTLEDIDKMTKNDVKLIGYFSDYDPIKYPFTV</sequence>
<evidence type="ECO:0000256" key="6">
    <source>
        <dbReference type="ARBA" id="ARBA00022603"/>
    </source>
</evidence>
<keyword evidence="6" id="KW-0489">Methyltransferase</keyword>
<dbReference type="PRINTS" id="PR00108">
    <property type="entry name" value="THYMDSNTHASE"/>
</dbReference>
<proteinExistence type="inferred from homology"/>
<evidence type="ECO:0000256" key="5">
    <source>
        <dbReference type="ARBA" id="ARBA00022490"/>
    </source>
</evidence>
<name>A0A873WNP3_9CAUD</name>
<gene>
    <name evidence="11" type="ORF">CPT_Miami_196</name>
</gene>
<evidence type="ECO:0000256" key="8">
    <source>
        <dbReference type="ARBA" id="ARBA00022727"/>
    </source>
</evidence>
<evidence type="ECO:0000256" key="4">
    <source>
        <dbReference type="ARBA" id="ARBA00015931"/>
    </source>
</evidence>
<dbReference type="CDD" id="cd00351">
    <property type="entry name" value="TS_Pyrimidine_HMase"/>
    <property type="match status" value="1"/>
</dbReference>
<comment type="similarity">
    <text evidence="1">Belongs to the thymidylate synthase family.</text>
</comment>
<dbReference type="EC" id="2.1.1.45" evidence="3"/>
<dbReference type="InterPro" id="IPR023451">
    <property type="entry name" value="Thymidate_synth/dCMP_Mease_dom"/>
</dbReference>
<dbReference type="GO" id="GO:0032259">
    <property type="term" value="P:methylation"/>
    <property type="evidence" value="ECO:0007669"/>
    <property type="project" value="UniProtKB-KW"/>
</dbReference>
<keyword evidence="7" id="KW-0808">Transferase</keyword>
<dbReference type="EMBL" id="MT701590">
    <property type="protein sequence ID" value="QPB09291.1"/>
    <property type="molecule type" value="Genomic_DNA"/>
</dbReference>
<evidence type="ECO:0000259" key="10">
    <source>
        <dbReference type="Pfam" id="PF00303"/>
    </source>
</evidence>
<dbReference type="GO" id="GO:0006231">
    <property type="term" value="P:dTMP biosynthetic process"/>
    <property type="evidence" value="ECO:0007669"/>
    <property type="project" value="InterPro"/>
</dbReference>
<feature type="domain" description="Thymidylate synthase/dCMP hydroxymethylase" evidence="10">
    <location>
        <begin position="6"/>
        <end position="286"/>
    </location>
</feature>
<dbReference type="PROSITE" id="PS00091">
    <property type="entry name" value="THYMIDYLATE_SYNTHASE"/>
    <property type="match status" value="1"/>
</dbReference>
<dbReference type="Proteomes" id="UP000662782">
    <property type="component" value="Segment"/>
</dbReference>
<dbReference type="GO" id="GO:0004799">
    <property type="term" value="F:thymidylate synthase activity"/>
    <property type="evidence" value="ECO:0007669"/>
    <property type="project" value="UniProtKB-EC"/>
</dbReference>
<keyword evidence="8" id="KW-0545">Nucleotide biosynthesis</keyword>